<evidence type="ECO:0000313" key="17">
    <source>
        <dbReference type="Proteomes" id="UP000544107"/>
    </source>
</evidence>
<dbReference type="InterPro" id="IPR036986">
    <property type="entry name" value="S4_RNA-bd_sf"/>
</dbReference>
<dbReference type="EC" id="6.1.1.1" evidence="11"/>
<dbReference type="InterPro" id="IPR024088">
    <property type="entry name" value="Tyr-tRNA-ligase_bac-type"/>
</dbReference>
<dbReference type="EMBL" id="JACIED010000002">
    <property type="protein sequence ID" value="MBB4007847.1"/>
    <property type="molecule type" value="Genomic_DNA"/>
</dbReference>
<evidence type="ECO:0000256" key="12">
    <source>
        <dbReference type="PROSITE-ProRule" id="PRU00182"/>
    </source>
</evidence>
<protein>
    <recommendedName>
        <fullName evidence="11">Tyrosine--tRNA ligase</fullName>
        <ecNumber evidence="11">6.1.1.1</ecNumber>
    </recommendedName>
    <alternativeName>
        <fullName evidence="11">Tyrosyl-tRNA synthetase</fullName>
        <shortName evidence="11">TyrRS</shortName>
    </alternativeName>
</protein>
<dbReference type="Pfam" id="PF00579">
    <property type="entry name" value="tRNA-synt_1b"/>
    <property type="match status" value="1"/>
</dbReference>
<dbReference type="InterPro" id="IPR002307">
    <property type="entry name" value="Tyr-tRNA-ligase"/>
</dbReference>
<dbReference type="AlphaFoldDB" id="A0A1Q9A0X1"/>
<dbReference type="InterPro" id="IPR014729">
    <property type="entry name" value="Rossmann-like_a/b/a_fold"/>
</dbReference>
<dbReference type="InterPro" id="IPR002305">
    <property type="entry name" value="aa-tRNA-synth_Ic"/>
</dbReference>
<dbReference type="RefSeq" id="WP_075616237.1">
    <property type="nucleotide sequence ID" value="NZ_JACIED010000002.1"/>
</dbReference>
<evidence type="ECO:0000256" key="8">
    <source>
        <dbReference type="ARBA" id="ARBA00023146"/>
    </source>
</evidence>
<dbReference type="GO" id="GO:0005524">
    <property type="term" value="F:ATP binding"/>
    <property type="evidence" value="ECO:0007669"/>
    <property type="project" value="UniProtKB-UniRule"/>
</dbReference>
<feature type="short sequence motif" description="'HIGH' region" evidence="11">
    <location>
        <begin position="44"/>
        <end position="53"/>
    </location>
</feature>
<dbReference type="PANTHER" id="PTHR11766:SF0">
    <property type="entry name" value="TYROSINE--TRNA LIGASE, MITOCHONDRIAL"/>
    <property type="match status" value="1"/>
</dbReference>
<evidence type="ECO:0000256" key="2">
    <source>
        <dbReference type="ARBA" id="ARBA00022490"/>
    </source>
</evidence>
<reference evidence="15 16" key="1">
    <citation type="submission" date="2016-09" db="EMBL/GenBank/DDBJ databases">
        <title>Rhizobium oryziradicis sp. nov., isolated from the root of rice.</title>
        <authorList>
            <person name="Zhao J."/>
            <person name="Zhang X."/>
        </authorList>
    </citation>
    <scope>NUCLEOTIDE SEQUENCE [LARGE SCALE GENOMIC DNA]</scope>
    <source>
        <strain evidence="15 16">14971</strain>
    </source>
</reference>
<feature type="domain" description="Tyrosine--tRNA ligase SYY-like C-terminal" evidence="13">
    <location>
        <begin position="334"/>
        <end position="415"/>
    </location>
</feature>
<feature type="binding site" evidence="11">
    <location>
        <position position="39"/>
    </location>
    <ligand>
        <name>L-tyrosine</name>
        <dbReference type="ChEBI" id="CHEBI:58315"/>
    </ligand>
</feature>
<dbReference type="Gene3D" id="1.10.240.10">
    <property type="entry name" value="Tyrosyl-Transfer RNA Synthetase"/>
    <property type="match status" value="1"/>
</dbReference>
<accession>A0A1Q9A0X1</accession>
<dbReference type="PANTHER" id="PTHR11766">
    <property type="entry name" value="TYROSYL-TRNA SYNTHETASE"/>
    <property type="match status" value="1"/>
</dbReference>
<dbReference type="Pfam" id="PF22421">
    <property type="entry name" value="SYY_C-terminal"/>
    <property type="match status" value="1"/>
</dbReference>
<dbReference type="PROSITE" id="PS50889">
    <property type="entry name" value="S4"/>
    <property type="match status" value="1"/>
</dbReference>
<evidence type="ECO:0000256" key="7">
    <source>
        <dbReference type="ARBA" id="ARBA00022917"/>
    </source>
</evidence>
<dbReference type="CDD" id="cd00165">
    <property type="entry name" value="S4"/>
    <property type="match status" value="1"/>
</dbReference>
<comment type="caution">
    <text evidence="15">The sequence shown here is derived from an EMBL/GenBank/DDBJ whole genome shotgun (WGS) entry which is preliminary data.</text>
</comment>
<dbReference type="SUPFAM" id="SSF52374">
    <property type="entry name" value="Nucleotidylyl transferase"/>
    <property type="match status" value="1"/>
</dbReference>
<dbReference type="CDD" id="cd00805">
    <property type="entry name" value="TyrRS_core"/>
    <property type="match status" value="1"/>
</dbReference>
<comment type="catalytic activity">
    <reaction evidence="9 11">
        <text>tRNA(Tyr) + L-tyrosine + ATP = L-tyrosyl-tRNA(Tyr) + AMP + diphosphate + H(+)</text>
        <dbReference type="Rhea" id="RHEA:10220"/>
        <dbReference type="Rhea" id="RHEA-COMP:9706"/>
        <dbReference type="Rhea" id="RHEA-COMP:9707"/>
        <dbReference type="ChEBI" id="CHEBI:15378"/>
        <dbReference type="ChEBI" id="CHEBI:30616"/>
        <dbReference type="ChEBI" id="CHEBI:33019"/>
        <dbReference type="ChEBI" id="CHEBI:58315"/>
        <dbReference type="ChEBI" id="CHEBI:78442"/>
        <dbReference type="ChEBI" id="CHEBI:78536"/>
        <dbReference type="ChEBI" id="CHEBI:456215"/>
        <dbReference type="EC" id="6.1.1.1"/>
    </reaction>
</comment>
<comment type="similarity">
    <text evidence="10 11">Belongs to the class-I aminoacyl-tRNA synthetase family. TyrS type 1 subfamily.</text>
</comment>
<dbReference type="FunFam" id="1.10.240.10:FF:000001">
    <property type="entry name" value="Tyrosine--tRNA ligase"/>
    <property type="match status" value="1"/>
</dbReference>
<dbReference type="GO" id="GO:0042803">
    <property type="term" value="F:protein homodimerization activity"/>
    <property type="evidence" value="ECO:0007669"/>
    <property type="project" value="UniProtKB-ARBA"/>
</dbReference>
<dbReference type="Gene3D" id="3.10.290.10">
    <property type="entry name" value="RNA-binding S4 domain"/>
    <property type="match status" value="1"/>
</dbReference>
<dbReference type="InterPro" id="IPR024107">
    <property type="entry name" value="Tyr-tRNA-ligase_bac_1"/>
</dbReference>
<evidence type="ECO:0000256" key="5">
    <source>
        <dbReference type="ARBA" id="ARBA00022840"/>
    </source>
</evidence>
<dbReference type="Proteomes" id="UP000544107">
    <property type="component" value="Unassembled WGS sequence"/>
</dbReference>
<feature type="binding site" evidence="11">
    <location>
        <position position="181"/>
    </location>
    <ligand>
        <name>L-tyrosine</name>
        <dbReference type="ChEBI" id="CHEBI:58315"/>
    </ligand>
</feature>
<evidence type="ECO:0000256" key="3">
    <source>
        <dbReference type="ARBA" id="ARBA00022598"/>
    </source>
</evidence>
<keyword evidence="8 11" id="KW-0030">Aminoacyl-tRNA synthetase</keyword>
<reference evidence="14 17" key="2">
    <citation type="submission" date="2020-08" db="EMBL/GenBank/DDBJ databases">
        <title>Genomic Encyclopedia of Type Strains, Phase IV (KMG-IV): sequencing the most valuable type-strain genomes for metagenomic binning, comparative biology and taxonomic classification.</title>
        <authorList>
            <person name="Goeker M."/>
        </authorList>
    </citation>
    <scope>NUCLEOTIDE SEQUENCE [LARGE SCALE GENOMIC DNA]</scope>
    <source>
        <strain evidence="14 17">DSM 100021</strain>
    </source>
</reference>
<dbReference type="Proteomes" id="UP000185598">
    <property type="component" value="Unassembled WGS sequence"/>
</dbReference>
<dbReference type="Gene3D" id="3.40.50.620">
    <property type="entry name" value="HUPs"/>
    <property type="match status" value="1"/>
</dbReference>
<evidence type="ECO:0000256" key="9">
    <source>
        <dbReference type="ARBA" id="ARBA00048248"/>
    </source>
</evidence>
<dbReference type="PRINTS" id="PR01040">
    <property type="entry name" value="TRNASYNTHTYR"/>
</dbReference>
<dbReference type="OrthoDB" id="9804243at2"/>
<keyword evidence="4 11" id="KW-0547">Nucleotide-binding</keyword>
<dbReference type="EMBL" id="MKIN01000024">
    <property type="protein sequence ID" value="OLP48184.1"/>
    <property type="molecule type" value="Genomic_DNA"/>
</dbReference>
<keyword evidence="3 11" id="KW-0436">Ligase</keyword>
<dbReference type="GO" id="GO:0006437">
    <property type="term" value="P:tyrosyl-tRNA aminoacylation"/>
    <property type="evidence" value="ECO:0007669"/>
    <property type="project" value="UniProtKB-UniRule"/>
</dbReference>
<keyword evidence="6 12" id="KW-0694">RNA-binding</keyword>
<evidence type="ECO:0000313" key="14">
    <source>
        <dbReference type="EMBL" id="MBB4007847.1"/>
    </source>
</evidence>
<comment type="subcellular location">
    <subcellularLocation>
        <location evidence="1 11">Cytoplasm</location>
    </subcellularLocation>
</comment>
<dbReference type="GO" id="GO:0005829">
    <property type="term" value="C:cytosol"/>
    <property type="evidence" value="ECO:0007669"/>
    <property type="project" value="TreeGrafter"/>
</dbReference>
<dbReference type="STRING" id="887144.BJF91_08535"/>
<keyword evidence="5 11" id="KW-0067">ATP-binding</keyword>
<feature type="binding site" evidence="11">
    <location>
        <position position="240"/>
    </location>
    <ligand>
        <name>ATP</name>
        <dbReference type="ChEBI" id="CHEBI:30616"/>
    </ligand>
</feature>
<feature type="binding site" evidence="11">
    <location>
        <position position="177"/>
    </location>
    <ligand>
        <name>L-tyrosine</name>
        <dbReference type="ChEBI" id="CHEBI:58315"/>
    </ligand>
</feature>
<dbReference type="GO" id="GO:0003723">
    <property type="term" value="F:RNA binding"/>
    <property type="evidence" value="ECO:0007669"/>
    <property type="project" value="UniProtKB-KW"/>
</dbReference>
<name>A0A1Q9A0X1_9HYPH</name>
<dbReference type="FunFam" id="3.40.50.620:FF:000008">
    <property type="entry name" value="Tyrosine--tRNA ligase"/>
    <property type="match status" value="1"/>
</dbReference>
<dbReference type="GO" id="GO:0004831">
    <property type="term" value="F:tyrosine-tRNA ligase activity"/>
    <property type="evidence" value="ECO:0007669"/>
    <property type="project" value="UniProtKB-UniRule"/>
</dbReference>
<comment type="function">
    <text evidence="11">Catalyzes the attachment of tyrosine to tRNA(Tyr) in a two-step reaction: tyrosine is first activated by ATP to form Tyr-AMP and then transferred to the acceptor end of tRNA(Tyr).</text>
</comment>
<evidence type="ECO:0000256" key="4">
    <source>
        <dbReference type="ARBA" id="ARBA00022741"/>
    </source>
</evidence>
<dbReference type="HAMAP" id="MF_02006">
    <property type="entry name" value="Tyr_tRNA_synth_type1"/>
    <property type="match status" value="1"/>
</dbReference>
<evidence type="ECO:0000313" key="15">
    <source>
        <dbReference type="EMBL" id="OLP48184.1"/>
    </source>
</evidence>
<keyword evidence="7 11" id="KW-0648">Protein biosynthesis</keyword>
<organism evidence="15 16">
    <name type="scientific">Allorhizobium taibaishanense</name>
    <dbReference type="NCBI Taxonomy" id="887144"/>
    <lineage>
        <taxon>Bacteria</taxon>
        <taxon>Pseudomonadati</taxon>
        <taxon>Pseudomonadota</taxon>
        <taxon>Alphaproteobacteria</taxon>
        <taxon>Hyphomicrobiales</taxon>
        <taxon>Rhizobiaceae</taxon>
        <taxon>Rhizobium/Agrobacterium group</taxon>
        <taxon>Allorhizobium</taxon>
    </lineage>
</organism>
<evidence type="ECO:0000256" key="10">
    <source>
        <dbReference type="ARBA" id="ARBA00060965"/>
    </source>
</evidence>
<dbReference type="SUPFAM" id="SSF55174">
    <property type="entry name" value="Alpha-L RNA-binding motif"/>
    <property type="match status" value="1"/>
</dbReference>
<evidence type="ECO:0000256" key="6">
    <source>
        <dbReference type="ARBA" id="ARBA00022884"/>
    </source>
</evidence>
<gene>
    <name evidence="11" type="primary">tyrS</name>
    <name evidence="15" type="ORF">BJF91_08535</name>
    <name evidence="14" type="ORF">GGQ71_002110</name>
</gene>
<evidence type="ECO:0000256" key="11">
    <source>
        <dbReference type="HAMAP-Rule" id="MF_02006"/>
    </source>
</evidence>
<evidence type="ECO:0000313" key="16">
    <source>
        <dbReference type="Proteomes" id="UP000185598"/>
    </source>
</evidence>
<dbReference type="InterPro" id="IPR054608">
    <property type="entry name" value="SYY-like_C"/>
</dbReference>
<comment type="subunit">
    <text evidence="11">Homodimer.</text>
</comment>
<evidence type="ECO:0000259" key="13">
    <source>
        <dbReference type="Pfam" id="PF22421"/>
    </source>
</evidence>
<keyword evidence="2 11" id="KW-0963">Cytoplasm</keyword>
<feature type="short sequence motif" description="'KMSKS' region" evidence="11">
    <location>
        <begin position="237"/>
        <end position="241"/>
    </location>
</feature>
<sequence>MAKFKSDFLHTMSERGFIHQISDETGLDDLLAKESVTAYIGFDPTASSLHAGSLIQIMMLHWFQQTGHQSISLMGGGTGMVGDPSFKEEARQLMTVDKIEDNIASIKRSFAHYLDYDNGPKGGALMLNNAEWLRSLNYLEFLRDVGRHFSVNRMLSFDSVKTRLDREQSLSFLEFNYMILQAYDFVELNKRYDCRLQMGGSDQWGNIINGIDLGHRMGTPQLYALTSPLLTTSSGAKMGKSATGAVWLNADLLSAYDFWQYWRNTEDADVERFLKLYTTLPMDEIAKLAALGGSEINEAKKILATEITAILHGRTDAEAAAETARKTFEEGALADNLPSIDVAKAELEAGIGLLALIVKAGLAASNGEARRHVQGGAVKINDQPMSDERAMIGTGEVTADGVIKLSLGKKKHILVRPTL</sequence>
<dbReference type="NCBIfam" id="TIGR00234">
    <property type="entry name" value="tyrS"/>
    <property type="match status" value="1"/>
</dbReference>
<evidence type="ECO:0000256" key="1">
    <source>
        <dbReference type="ARBA" id="ARBA00004496"/>
    </source>
</evidence>
<proteinExistence type="inferred from homology"/>
<keyword evidence="16" id="KW-1185">Reference proteome</keyword>